<sequence length="298" mass="34193">MTLNLIDIKSEYAKDKDLKQGDVELFMTWVNKQPHLPKINELQAILFLQSCYYSNEAAKTALDTYFTVKALCPEMFGNRNPLTGPMKETIHVSVMTPLPKETPDGSTIFFVKLTDTTPDKYIFVDQCRYFDMISMLHLYQKGTSKGHLIVFDMKGISFPHLAKLGPITMKKLLFYLQDALPVRLKGLHFVNIVPFMDKVLALMRPFMKKELMDVLFLHTTVDELFKYVPQDCLPQEYGGSVEAVPILHEKIKGDLRNNTALFEWEETQKVDESKRPGKPKNIGDIFGVEGTFKKLEID</sequence>
<dbReference type="SUPFAM" id="SSF46938">
    <property type="entry name" value="CRAL/TRIO N-terminal domain"/>
    <property type="match status" value="1"/>
</dbReference>
<dbReference type="Gene3D" id="3.40.525.10">
    <property type="entry name" value="CRAL-TRIO lipid binding domain"/>
    <property type="match status" value="1"/>
</dbReference>
<comment type="caution">
    <text evidence="2">The sequence shown here is derived from an EMBL/GenBank/DDBJ whole genome shotgun (WGS) entry which is preliminary data.</text>
</comment>
<dbReference type="InterPro" id="IPR036273">
    <property type="entry name" value="CRAL/TRIO_N_dom_sf"/>
</dbReference>
<dbReference type="PROSITE" id="PS50191">
    <property type="entry name" value="CRAL_TRIO"/>
    <property type="match status" value="1"/>
</dbReference>
<dbReference type="AlphaFoldDB" id="A0AA38ID53"/>
<dbReference type="Proteomes" id="UP001168821">
    <property type="component" value="Unassembled WGS sequence"/>
</dbReference>
<protein>
    <recommendedName>
        <fullName evidence="1">CRAL-TRIO domain-containing protein</fullName>
    </recommendedName>
</protein>
<dbReference type="InterPro" id="IPR036865">
    <property type="entry name" value="CRAL-TRIO_dom_sf"/>
</dbReference>
<evidence type="ECO:0000259" key="1">
    <source>
        <dbReference type="PROSITE" id="PS50191"/>
    </source>
</evidence>
<dbReference type="GO" id="GO:0016020">
    <property type="term" value="C:membrane"/>
    <property type="evidence" value="ECO:0007669"/>
    <property type="project" value="TreeGrafter"/>
</dbReference>
<evidence type="ECO:0000313" key="3">
    <source>
        <dbReference type="Proteomes" id="UP001168821"/>
    </source>
</evidence>
<dbReference type="InterPro" id="IPR001251">
    <property type="entry name" value="CRAL-TRIO_dom"/>
</dbReference>
<dbReference type="SUPFAM" id="SSF52087">
    <property type="entry name" value="CRAL/TRIO domain"/>
    <property type="match status" value="1"/>
</dbReference>
<dbReference type="PANTHER" id="PTHR10174:SF213">
    <property type="entry name" value="CRAL-TRIO DOMAIN-CONTAINING PROTEIN"/>
    <property type="match status" value="1"/>
</dbReference>
<dbReference type="Pfam" id="PF00650">
    <property type="entry name" value="CRAL_TRIO"/>
    <property type="match status" value="1"/>
</dbReference>
<gene>
    <name evidence="2" type="ORF">Zmor_017847</name>
</gene>
<dbReference type="GO" id="GO:1902936">
    <property type="term" value="F:phosphatidylinositol bisphosphate binding"/>
    <property type="evidence" value="ECO:0007669"/>
    <property type="project" value="TreeGrafter"/>
</dbReference>
<proteinExistence type="predicted"/>
<keyword evidence="3" id="KW-1185">Reference proteome</keyword>
<accession>A0AA38ID53</accession>
<feature type="domain" description="CRAL-TRIO" evidence="1">
    <location>
        <begin position="82"/>
        <end position="245"/>
    </location>
</feature>
<dbReference type="EMBL" id="JALNTZ010000005">
    <property type="protein sequence ID" value="KAJ3651839.1"/>
    <property type="molecule type" value="Genomic_DNA"/>
</dbReference>
<evidence type="ECO:0000313" key="2">
    <source>
        <dbReference type="EMBL" id="KAJ3651839.1"/>
    </source>
</evidence>
<reference evidence="2" key="1">
    <citation type="journal article" date="2023" name="G3 (Bethesda)">
        <title>Whole genome assemblies of Zophobas morio and Tenebrio molitor.</title>
        <authorList>
            <person name="Kaur S."/>
            <person name="Stinson S.A."/>
            <person name="diCenzo G.C."/>
        </authorList>
    </citation>
    <scope>NUCLEOTIDE SEQUENCE</scope>
    <source>
        <strain evidence="2">QUZm001</strain>
    </source>
</reference>
<dbReference type="CDD" id="cd00170">
    <property type="entry name" value="SEC14"/>
    <property type="match status" value="1"/>
</dbReference>
<dbReference type="PANTHER" id="PTHR10174">
    <property type="entry name" value="ALPHA-TOCOPHEROL TRANSFER PROTEIN-RELATED"/>
    <property type="match status" value="1"/>
</dbReference>
<name>A0AA38ID53_9CUCU</name>
<organism evidence="2 3">
    <name type="scientific">Zophobas morio</name>
    <dbReference type="NCBI Taxonomy" id="2755281"/>
    <lineage>
        <taxon>Eukaryota</taxon>
        <taxon>Metazoa</taxon>
        <taxon>Ecdysozoa</taxon>
        <taxon>Arthropoda</taxon>
        <taxon>Hexapoda</taxon>
        <taxon>Insecta</taxon>
        <taxon>Pterygota</taxon>
        <taxon>Neoptera</taxon>
        <taxon>Endopterygota</taxon>
        <taxon>Coleoptera</taxon>
        <taxon>Polyphaga</taxon>
        <taxon>Cucujiformia</taxon>
        <taxon>Tenebrionidae</taxon>
        <taxon>Zophobas</taxon>
    </lineage>
</organism>
<dbReference type="PRINTS" id="PR00180">
    <property type="entry name" value="CRETINALDHBP"/>
</dbReference>
<dbReference type="SMART" id="SM00516">
    <property type="entry name" value="SEC14"/>
    <property type="match status" value="1"/>
</dbReference>